<keyword evidence="3" id="KW-1185">Reference proteome</keyword>
<dbReference type="Pfam" id="PF04264">
    <property type="entry name" value="YceI"/>
    <property type="match status" value="1"/>
</dbReference>
<dbReference type="Gene3D" id="2.40.128.110">
    <property type="entry name" value="Lipid/polyisoprenoid-binding, YceI-like"/>
    <property type="match status" value="1"/>
</dbReference>
<reference evidence="2 3" key="1">
    <citation type="submission" date="2024-06" db="EMBL/GenBank/DDBJ databases">
        <authorList>
            <person name="Kaempfer P."/>
            <person name="Viver T."/>
        </authorList>
    </citation>
    <scope>NUCLEOTIDE SEQUENCE [LARGE SCALE GENOMIC DNA]</scope>
    <source>
        <strain evidence="2 3">ST-119</strain>
    </source>
</reference>
<dbReference type="EMBL" id="JBELPZ010000003">
    <property type="protein sequence ID" value="MFL9843717.1"/>
    <property type="molecule type" value="Genomic_DNA"/>
</dbReference>
<feature type="domain" description="Lipid/polyisoprenoid-binding YceI-like" evidence="1">
    <location>
        <begin position="43"/>
        <end position="219"/>
    </location>
</feature>
<name>A0ABW8YUT7_9FLAO</name>
<gene>
    <name evidence="2" type="ORF">ABS766_04720</name>
</gene>
<dbReference type="Proteomes" id="UP001629156">
    <property type="component" value="Unassembled WGS sequence"/>
</dbReference>
<dbReference type="PANTHER" id="PTHR34406">
    <property type="entry name" value="PROTEIN YCEI"/>
    <property type="match status" value="1"/>
</dbReference>
<dbReference type="SMART" id="SM00867">
    <property type="entry name" value="YceI"/>
    <property type="match status" value="1"/>
</dbReference>
<organism evidence="2 3">
    <name type="scientific">Flavobacterium rhizosphaerae</name>
    <dbReference type="NCBI Taxonomy" id="3163298"/>
    <lineage>
        <taxon>Bacteria</taxon>
        <taxon>Pseudomonadati</taxon>
        <taxon>Bacteroidota</taxon>
        <taxon>Flavobacteriia</taxon>
        <taxon>Flavobacteriales</taxon>
        <taxon>Flavobacteriaceae</taxon>
        <taxon>Flavobacterium</taxon>
    </lineage>
</organism>
<proteinExistence type="predicted"/>
<dbReference type="SUPFAM" id="SSF101874">
    <property type="entry name" value="YceI-like"/>
    <property type="match status" value="1"/>
</dbReference>
<evidence type="ECO:0000313" key="2">
    <source>
        <dbReference type="EMBL" id="MFL9843717.1"/>
    </source>
</evidence>
<dbReference type="InterPro" id="IPR036761">
    <property type="entry name" value="TTHA0802/YceI-like_sf"/>
</dbReference>
<dbReference type="InterPro" id="IPR007372">
    <property type="entry name" value="Lipid/polyisoprenoid-bd_YceI"/>
</dbReference>
<dbReference type="PROSITE" id="PS51257">
    <property type="entry name" value="PROKAR_LIPOPROTEIN"/>
    <property type="match status" value="1"/>
</dbReference>
<protein>
    <submittedName>
        <fullName evidence="2">YceI family protein</fullName>
    </submittedName>
</protein>
<evidence type="ECO:0000313" key="3">
    <source>
        <dbReference type="Proteomes" id="UP001629156"/>
    </source>
</evidence>
<evidence type="ECO:0000259" key="1">
    <source>
        <dbReference type="SMART" id="SM00867"/>
    </source>
</evidence>
<dbReference type="PANTHER" id="PTHR34406:SF1">
    <property type="entry name" value="PROTEIN YCEI"/>
    <property type="match status" value="1"/>
</dbReference>
<dbReference type="RefSeq" id="WP_408083970.1">
    <property type="nucleotide sequence ID" value="NZ_JBELPZ010000003.1"/>
</dbReference>
<accession>A0ABW8YUT7</accession>
<sequence>MKHYVFITMFISALATISCKKESEATEAIPPQETIDAPAQAIHFVVDTTASVINWTGSKPTGSHTGTIKLKDGELFIKSDTVTSGAFTINMKTIEDNDLKDPEQKQNLENHLKGLKADAEDHFFNTTKYPIGKFEITKIVQEANKMVIHGNLTLKDSTKNISFPAAITNKDSIVTLTSEPFKIDRTLWNVNYNSKSVFNNLGNQYIDDDIELQVKVIARKEE</sequence>
<comment type="caution">
    <text evidence="2">The sequence shown here is derived from an EMBL/GenBank/DDBJ whole genome shotgun (WGS) entry which is preliminary data.</text>
</comment>